<gene>
    <name evidence="2" type="primary">abo</name>
    <name evidence="2" type="ORF">DF168_00384</name>
</gene>
<dbReference type="PANTHER" id="PTHR13847">
    <property type="entry name" value="SARCOSINE DEHYDROGENASE-RELATED"/>
    <property type="match status" value="1"/>
</dbReference>
<evidence type="ECO:0000259" key="1">
    <source>
        <dbReference type="Pfam" id="PF01266"/>
    </source>
</evidence>
<proteinExistence type="predicted"/>
<feature type="domain" description="FAD dependent oxidoreductase" evidence="1">
    <location>
        <begin position="8"/>
        <end position="362"/>
    </location>
</feature>
<protein>
    <submittedName>
        <fullName evidence="2">4-methylaminobutanoate oxidase (Formaldehyde-forming)</fullName>
        <ecNumber evidence="2">1.5.3.19</ecNumber>
    </submittedName>
</protein>
<dbReference type="Proteomes" id="UP000247465">
    <property type="component" value="Chromosome"/>
</dbReference>
<dbReference type="PANTHER" id="PTHR13847:SF193">
    <property type="entry name" value="PYRUVATE DEHYDROGENASE PHOSPHATASE REGULATORY SUBUNIT, MITOCHONDRIAL"/>
    <property type="match status" value="1"/>
</dbReference>
<dbReference type="SUPFAM" id="SSF51905">
    <property type="entry name" value="FAD/NAD(P)-binding domain"/>
    <property type="match status" value="1"/>
</dbReference>
<sequence length="407" mass="44101">MVPSKASVVIVGGGALGTSSAFHLADEGIEDVVLLDKGPIAQGTTPFAAGQTGYLTVDQDLLKLNQYCIEFFERFEERTGYPICFHQNGSLRIALTDSFRGGLEDRIKVAKETGDEAELISHERVMELVPELRLPSDASVLLIPRDGFVEPKSVAVAYAAAAAARGVSIHTGCAVTGLEITDGRIHGVRTAEGFIESQWVVLAAGAWARQFAGRLNFELKTVPVRHQAFVTSPITGVTGQEPVVRFAENQIYIRPYEGGLLVGGYGYRPLSFDMNQFAKDFEIASLESDPIYYQQLKHAASEYFPVLKTSVTVQERRGLPTIAPDGRFVASKTSQVEGLLIASACMVGGIFASPVIGRAIVDAILDRDSGLPLESLNADRFGSNYSSDADLRATCESLYANHYRRES</sequence>
<dbReference type="GO" id="GO:0102317">
    <property type="term" value="F:4-methylaminobutyrate oxidase (demethylating) activity"/>
    <property type="evidence" value="ECO:0007669"/>
    <property type="project" value="UniProtKB-EC"/>
</dbReference>
<dbReference type="EMBL" id="CP029803">
    <property type="protein sequence ID" value="AWT59203.1"/>
    <property type="molecule type" value="Genomic_DNA"/>
</dbReference>
<reference evidence="2 3" key="1">
    <citation type="submission" date="2018-06" db="EMBL/GenBank/DDBJ databases">
        <title>Draft Genome Sequence of a Novel Marine Bacterium Related to the Verrucomicrobia.</title>
        <authorList>
            <person name="Vosseberg J."/>
            <person name="Martijn J."/>
            <person name="Ettema T.J.G."/>
        </authorList>
    </citation>
    <scope>NUCLEOTIDE SEQUENCE [LARGE SCALE GENOMIC DNA]</scope>
    <source>
        <strain evidence="2">TARA_B100001123</strain>
    </source>
</reference>
<dbReference type="KEGG" id="mtar:DF168_00384"/>
<dbReference type="AlphaFoldDB" id="A0A2Z4AB99"/>
<name>A0A2Z4AB99_9BACT</name>
<dbReference type="EC" id="1.5.3.19" evidence="2"/>
<dbReference type="Gene3D" id="3.50.50.60">
    <property type="entry name" value="FAD/NAD(P)-binding domain"/>
    <property type="match status" value="1"/>
</dbReference>
<dbReference type="GO" id="GO:0005737">
    <property type="term" value="C:cytoplasm"/>
    <property type="evidence" value="ECO:0007669"/>
    <property type="project" value="TreeGrafter"/>
</dbReference>
<dbReference type="Pfam" id="PF01266">
    <property type="entry name" value="DAO"/>
    <property type="match status" value="1"/>
</dbReference>
<dbReference type="InterPro" id="IPR036188">
    <property type="entry name" value="FAD/NAD-bd_sf"/>
</dbReference>
<accession>A0A2Z4AB99</accession>
<organism evidence="2 3">
    <name type="scientific">Candidatus Moanibacter tarae</name>
    <dbReference type="NCBI Taxonomy" id="2200854"/>
    <lineage>
        <taxon>Bacteria</taxon>
        <taxon>Pseudomonadati</taxon>
        <taxon>Verrucomicrobiota</taxon>
        <taxon>Opitutia</taxon>
        <taxon>Puniceicoccales</taxon>
        <taxon>Puniceicoccales incertae sedis</taxon>
        <taxon>Candidatus Moanibacter</taxon>
    </lineage>
</organism>
<keyword evidence="2" id="KW-0560">Oxidoreductase</keyword>
<evidence type="ECO:0000313" key="2">
    <source>
        <dbReference type="EMBL" id="AWT59203.1"/>
    </source>
</evidence>
<evidence type="ECO:0000313" key="3">
    <source>
        <dbReference type="Proteomes" id="UP000247465"/>
    </source>
</evidence>
<dbReference type="SUPFAM" id="SSF54373">
    <property type="entry name" value="FAD-linked reductases, C-terminal domain"/>
    <property type="match status" value="1"/>
</dbReference>
<dbReference type="InterPro" id="IPR006076">
    <property type="entry name" value="FAD-dep_OxRdtase"/>
</dbReference>
<dbReference type="Gene3D" id="3.30.9.10">
    <property type="entry name" value="D-Amino Acid Oxidase, subunit A, domain 2"/>
    <property type="match status" value="1"/>
</dbReference>